<dbReference type="Pfam" id="PF00078">
    <property type="entry name" value="RVT_1"/>
    <property type="match status" value="1"/>
</dbReference>
<dbReference type="EMBL" id="KN731488">
    <property type="protein sequence ID" value="KIH59901.1"/>
    <property type="molecule type" value="Genomic_DNA"/>
</dbReference>
<dbReference type="PANTHER" id="PTHR47027:SF20">
    <property type="entry name" value="REVERSE TRANSCRIPTASE-LIKE PROTEIN WITH RNA-DIRECTED DNA POLYMERASE DOMAIN"/>
    <property type="match status" value="1"/>
</dbReference>
<dbReference type="OrthoDB" id="5865326at2759"/>
<evidence type="ECO:0000259" key="2">
    <source>
        <dbReference type="Pfam" id="PF00078"/>
    </source>
</evidence>
<evidence type="ECO:0000313" key="4">
    <source>
        <dbReference type="Proteomes" id="UP000054047"/>
    </source>
</evidence>
<dbReference type="PANTHER" id="PTHR47027">
    <property type="entry name" value="REVERSE TRANSCRIPTASE DOMAIN-CONTAINING PROTEIN"/>
    <property type="match status" value="1"/>
</dbReference>
<proteinExistence type="predicted"/>
<reference evidence="3 4" key="1">
    <citation type="submission" date="2013-12" db="EMBL/GenBank/DDBJ databases">
        <title>Draft genome of the parsitic nematode Ancylostoma duodenale.</title>
        <authorList>
            <person name="Mitreva M."/>
        </authorList>
    </citation>
    <scope>NUCLEOTIDE SEQUENCE [LARGE SCALE GENOMIC DNA]</scope>
    <source>
        <strain evidence="3 4">Zhejiang</strain>
    </source>
</reference>
<organism evidence="3 4">
    <name type="scientific">Ancylostoma duodenale</name>
    <dbReference type="NCBI Taxonomy" id="51022"/>
    <lineage>
        <taxon>Eukaryota</taxon>
        <taxon>Metazoa</taxon>
        <taxon>Ecdysozoa</taxon>
        <taxon>Nematoda</taxon>
        <taxon>Chromadorea</taxon>
        <taxon>Rhabditida</taxon>
        <taxon>Rhabditina</taxon>
        <taxon>Rhabditomorpha</taxon>
        <taxon>Strongyloidea</taxon>
        <taxon>Ancylostomatidae</taxon>
        <taxon>Ancylostomatinae</taxon>
        <taxon>Ancylostoma</taxon>
    </lineage>
</organism>
<dbReference type="InterPro" id="IPR000477">
    <property type="entry name" value="RT_dom"/>
</dbReference>
<accession>A0A0C2GSA4</accession>
<dbReference type="AlphaFoldDB" id="A0A0C2GSA4"/>
<evidence type="ECO:0000313" key="3">
    <source>
        <dbReference type="EMBL" id="KIH59901.1"/>
    </source>
</evidence>
<feature type="region of interest" description="Disordered" evidence="1">
    <location>
        <begin position="172"/>
        <end position="309"/>
    </location>
</feature>
<feature type="compositionally biased region" description="Basic and acidic residues" evidence="1">
    <location>
        <begin position="280"/>
        <end position="302"/>
    </location>
</feature>
<protein>
    <recommendedName>
        <fullName evidence="2">Reverse transcriptase domain-containing protein</fullName>
    </recommendedName>
</protein>
<keyword evidence="4" id="KW-1185">Reference proteome</keyword>
<dbReference type="Proteomes" id="UP000054047">
    <property type="component" value="Unassembled WGS sequence"/>
</dbReference>
<feature type="compositionally biased region" description="Polar residues" evidence="1">
    <location>
        <begin position="217"/>
        <end position="230"/>
    </location>
</feature>
<name>A0A0C2GSA4_9BILA</name>
<evidence type="ECO:0000256" key="1">
    <source>
        <dbReference type="SAM" id="MobiDB-lite"/>
    </source>
</evidence>
<gene>
    <name evidence="3" type="ORF">ANCDUO_09856</name>
</gene>
<sequence length="309" mass="34266">MTIHKVVKRLRSSSLTYKANRKWSSESPGKICRYLQIINIPKIVHCSSRTHFSKAVWNEYGQCVNGIQLTNLRFADDVVLIAKSAEELQIMMNDLDEHSRSCGLKINASKTKVMTRGGSTIILKGVELECVDSFIYLGRKVSLNRDSSGEIVFDSGPNTPLLSEQASMDSLPINDAQSHPLPSSAELVKTSPRNSVKKTAVNETDAAKRNRLDGAISQLQARARVSSSPLQKKGCAENLQDPAPPVKEPQKASSTKEPQKPAPKKRRQRKTKENAAVGAKKTELDDNTKKKDEWKEHVRGLVKELNTLP</sequence>
<feature type="domain" description="Reverse transcriptase" evidence="2">
    <location>
        <begin position="64"/>
        <end position="138"/>
    </location>
</feature>